<comment type="caution">
    <text evidence="4">The sequence shown here is derived from an EMBL/GenBank/DDBJ whole genome shotgun (WGS) entry which is preliminary data.</text>
</comment>
<dbReference type="EMBL" id="MU254489">
    <property type="protein sequence ID" value="KAG9240318.1"/>
    <property type="molecule type" value="Genomic_DNA"/>
</dbReference>
<feature type="repeat" description="WD" evidence="2">
    <location>
        <begin position="876"/>
        <end position="910"/>
    </location>
</feature>
<dbReference type="GO" id="GO:0032956">
    <property type="term" value="P:regulation of actin cytoskeleton organization"/>
    <property type="evidence" value="ECO:0007669"/>
    <property type="project" value="TreeGrafter"/>
</dbReference>
<dbReference type="SMART" id="SM00320">
    <property type="entry name" value="WD40"/>
    <property type="match status" value="5"/>
</dbReference>
<evidence type="ECO:0000313" key="4">
    <source>
        <dbReference type="EMBL" id="KAG9240318.1"/>
    </source>
</evidence>
<feature type="region of interest" description="Disordered" evidence="3">
    <location>
        <begin position="174"/>
        <end position="323"/>
    </location>
</feature>
<keyword evidence="5" id="KW-1185">Reference proteome</keyword>
<feature type="compositionally biased region" description="Polar residues" evidence="3">
    <location>
        <begin position="965"/>
        <end position="976"/>
    </location>
</feature>
<feature type="compositionally biased region" description="Polar residues" evidence="3">
    <location>
        <begin position="174"/>
        <end position="186"/>
    </location>
</feature>
<evidence type="ECO:0000313" key="5">
    <source>
        <dbReference type="Proteomes" id="UP000887226"/>
    </source>
</evidence>
<feature type="region of interest" description="Disordered" evidence="3">
    <location>
        <begin position="1155"/>
        <end position="1180"/>
    </location>
</feature>
<feature type="region of interest" description="Disordered" evidence="3">
    <location>
        <begin position="1080"/>
        <end position="1103"/>
    </location>
</feature>
<feature type="compositionally biased region" description="Polar residues" evidence="3">
    <location>
        <begin position="1087"/>
        <end position="1103"/>
    </location>
</feature>
<dbReference type="InterPro" id="IPR036322">
    <property type="entry name" value="WD40_repeat_dom_sf"/>
</dbReference>
<comment type="similarity">
    <text evidence="1">Belongs to the WD repeat LST8 family.</text>
</comment>
<feature type="compositionally biased region" description="Low complexity" evidence="3">
    <location>
        <begin position="54"/>
        <end position="73"/>
    </location>
</feature>
<dbReference type="InterPro" id="IPR001680">
    <property type="entry name" value="WD40_rpt"/>
</dbReference>
<dbReference type="Pfam" id="PF00400">
    <property type="entry name" value="WD40"/>
    <property type="match status" value="2"/>
</dbReference>
<organism evidence="4 5">
    <name type="scientific">Calycina marina</name>
    <dbReference type="NCBI Taxonomy" id="1763456"/>
    <lineage>
        <taxon>Eukaryota</taxon>
        <taxon>Fungi</taxon>
        <taxon>Dikarya</taxon>
        <taxon>Ascomycota</taxon>
        <taxon>Pezizomycotina</taxon>
        <taxon>Leotiomycetes</taxon>
        <taxon>Helotiales</taxon>
        <taxon>Pezizellaceae</taxon>
        <taxon>Calycina</taxon>
    </lineage>
</organism>
<dbReference type="Gene3D" id="2.130.10.10">
    <property type="entry name" value="YVTN repeat-like/Quinoprotein amine dehydrogenase"/>
    <property type="match status" value="1"/>
</dbReference>
<dbReference type="GO" id="GO:0031932">
    <property type="term" value="C:TORC2 complex"/>
    <property type="evidence" value="ECO:0007669"/>
    <property type="project" value="InterPro"/>
</dbReference>
<gene>
    <name evidence="4" type="ORF">BJ878DRAFT_299719</name>
</gene>
<accession>A0A9P7YWD3</accession>
<feature type="compositionally biased region" description="Polar residues" evidence="3">
    <location>
        <begin position="200"/>
        <end position="215"/>
    </location>
</feature>
<feature type="compositionally biased region" description="Polar residues" evidence="3">
    <location>
        <begin position="261"/>
        <end position="271"/>
    </location>
</feature>
<sequence length="1180" mass="131377">MRRNLQLGPGAGTKGILQHGRPVSSSHDPHPAKRRKTDGGIPALVSRANTNPRPSSVAAARDHAAPAPAARSPTVQPKMQYEQDPKMHEVIEKQVLSHVRSAASGYRHSLSKETRDKISIQAAVRIVTSDDFLSNFEENGRQLSSEYEHKVARKAQSYIRESVRDLGPSIFQDQISSRQQLSTHQTRPAVGEPRRWESSLPPQTVSNSRPASQNKPLHARQIALPSRPSPTKKPSHKSRPFSRSSSEDKHSTREVSEADGQHSSSPPTSFTDGPEANPRRTLKPEITGAESPIDELSIANDRVPEASRHQRKRAISKAEKSVPRDNRKRLRVLGREIDRPYRSFADRKLLLVRGQDFPEALSGHLLHVDFSAEEIAYLKTVLLAIASHSQATGDISTLVQDCTMRIEDMAKRIKNEARGLGPQQQHLRGRTKDSICAFLQDAAANQLAESPKLQGFMYIGQRPPVRTAPLSSLVRDREIWGLAPYRLRQGLQTLEVEFISSLEDALVPKVEWIDCCGDISTITWSSKDTFLCGATAHSDHHNMQYNKPGNLGYGNCILETLHSIPDHRIQRPEIDKEQNLENSLDAMRQTQDPWLYTSVVASSYSACSKLAFTASFDKTVKIWQSRGACLELVGSWYHDGNVNFVVTSMHHQRVATASDVSGNAIRIYDLDVNNVSQSQHLTYSGERTQEQAIEFQRRAATWAYYPATIAWGISRTVQNLILVGYSPRSITNDEMDIPEDKRNSGELCLWNVNTGERILIASAHYQNVFEVIWHPTQPIFAAATSPIGKFESMIRTQVRLFAQNKEGCFLQLKTLDCVALDINELTIMPNSSTECYITASCTDGNTYVWDTAKDDRPIHVLGHGKSLDLPRHDVPLEMEDTGVKFAAWGKTSNRFYTGSSDGKVKAWDVEAPRGEAFVRTVLSVSGGVSSGAFSSNYSKLLIGDATGKVHLLEMIEDSDDESTQERGPSTGSLNANTRRKAPKILIPHREPLPPAADNEMEISEPSQTVQEISHVLLKESQLNVIRRNVNPWVGAVQGPNYAVTSFFCDTAHEDKDSTKPLLPKFQALQEQAPWRNWRAEPPLRVPTSPTVQLSSSRSGHNKNMATEFNITPALERDLSCSGIDLDFSIDEEFTYNMRIAEKMFKVRVDSREQRRDSISSGSISFSSVTSTASSTNNTIS</sequence>
<dbReference type="PANTHER" id="PTHR19842">
    <property type="entry name" value="G BETA-LIKE PROTEIN GBL"/>
    <property type="match status" value="1"/>
</dbReference>
<dbReference type="PROSITE" id="PS50082">
    <property type="entry name" value="WD_REPEATS_2"/>
    <property type="match status" value="1"/>
</dbReference>
<dbReference type="GO" id="GO:0031929">
    <property type="term" value="P:TOR signaling"/>
    <property type="evidence" value="ECO:0007669"/>
    <property type="project" value="InterPro"/>
</dbReference>
<keyword evidence="2" id="KW-0853">WD repeat</keyword>
<dbReference type="GO" id="GO:0031931">
    <property type="term" value="C:TORC1 complex"/>
    <property type="evidence" value="ECO:0007669"/>
    <property type="project" value="InterPro"/>
</dbReference>
<dbReference type="PANTHER" id="PTHR19842:SF2">
    <property type="entry name" value="WD REPEAT PROTEIN (AFU_ORTHOLOGUE AFUA_5G04300)"/>
    <property type="match status" value="1"/>
</dbReference>
<feature type="region of interest" description="Disordered" evidence="3">
    <location>
        <begin position="957"/>
        <end position="979"/>
    </location>
</feature>
<proteinExistence type="inferred from homology"/>
<evidence type="ECO:0000256" key="2">
    <source>
        <dbReference type="PROSITE-ProRule" id="PRU00221"/>
    </source>
</evidence>
<protein>
    <submittedName>
        <fullName evidence="4">Uncharacterized protein</fullName>
    </submittedName>
</protein>
<evidence type="ECO:0000256" key="1">
    <source>
        <dbReference type="ARBA" id="ARBA00009890"/>
    </source>
</evidence>
<feature type="compositionally biased region" description="Basic and acidic residues" evidence="3">
    <location>
        <begin position="245"/>
        <end position="260"/>
    </location>
</feature>
<feature type="region of interest" description="Disordered" evidence="3">
    <location>
        <begin position="1"/>
        <end position="77"/>
    </location>
</feature>
<dbReference type="InterPro" id="IPR015943">
    <property type="entry name" value="WD40/YVTN_repeat-like_dom_sf"/>
</dbReference>
<name>A0A9P7YWD3_9HELO</name>
<dbReference type="InterPro" id="IPR037588">
    <property type="entry name" value="MLST8"/>
</dbReference>
<dbReference type="OrthoDB" id="10248252at2759"/>
<evidence type="ECO:0000256" key="3">
    <source>
        <dbReference type="SAM" id="MobiDB-lite"/>
    </source>
</evidence>
<dbReference type="Proteomes" id="UP000887226">
    <property type="component" value="Unassembled WGS sequence"/>
</dbReference>
<dbReference type="AlphaFoldDB" id="A0A9P7YWD3"/>
<dbReference type="SUPFAM" id="SSF50978">
    <property type="entry name" value="WD40 repeat-like"/>
    <property type="match status" value="1"/>
</dbReference>
<feature type="compositionally biased region" description="Low complexity" evidence="3">
    <location>
        <begin position="1158"/>
        <end position="1180"/>
    </location>
</feature>
<reference evidence="4" key="1">
    <citation type="journal article" date="2021" name="IMA Fungus">
        <title>Genomic characterization of three marine fungi, including Emericellopsis atlantica sp. nov. with signatures of a generalist lifestyle and marine biomass degradation.</title>
        <authorList>
            <person name="Hagestad O.C."/>
            <person name="Hou L."/>
            <person name="Andersen J.H."/>
            <person name="Hansen E.H."/>
            <person name="Altermark B."/>
            <person name="Li C."/>
            <person name="Kuhnert E."/>
            <person name="Cox R.J."/>
            <person name="Crous P.W."/>
            <person name="Spatafora J.W."/>
            <person name="Lail K."/>
            <person name="Amirebrahimi M."/>
            <person name="Lipzen A."/>
            <person name="Pangilinan J."/>
            <person name="Andreopoulos W."/>
            <person name="Hayes R.D."/>
            <person name="Ng V."/>
            <person name="Grigoriev I.V."/>
            <person name="Jackson S.A."/>
            <person name="Sutton T.D.S."/>
            <person name="Dobson A.D.W."/>
            <person name="Rama T."/>
        </authorList>
    </citation>
    <scope>NUCLEOTIDE SEQUENCE</scope>
    <source>
        <strain evidence="4">TRa3180A</strain>
    </source>
</reference>